<dbReference type="EMBL" id="CP016279">
    <property type="protein sequence ID" value="ANP52812.1"/>
    <property type="molecule type" value="Genomic_DNA"/>
</dbReference>
<protein>
    <submittedName>
        <fullName evidence="2">Uncharacterized protein</fullName>
    </submittedName>
</protein>
<feature type="region of interest" description="Disordered" evidence="1">
    <location>
        <begin position="52"/>
        <end position="75"/>
    </location>
</feature>
<evidence type="ECO:0000256" key="1">
    <source>
        <dbReference type="SAM" id="MobiDB-lite"/>
    </source>
</evidence>
<sequence length="183" mass="18978">MLMTDGTQQHGQSANGGGSHGDGVWRYAVAPIVVSAITGLIYQVHGCSPGTPDPAPTSTVTETMGADTPSPSPTVSARITRIVSKGTNSASSSYEDIAVHMDIVGLRGQECLVKWASYYPDKQGGGTGTGYDGKSSTGLLPYDDTLDTTVLAVHKAQYAGWMVHVFVYGPDGTLLAEKDGPTG</sequence>
<dbReference type="KEGG" id="sgs:AVL59_27640"/>
<reference evidence="2 3" key="1">
    <citation type="submission" date="2016-06" db="EMBL/GenBank/DDBJ databases">
        <title>Complete genome sequence of Streptomyces griseochromogenes ATCC 14511, the Blasticidin S producer.</title>
        <authorList>
            <person name="Wu L."/>
        </authorList>
    </citation>
    <scope>NUCLEOTIDE SEQUENCE [LARGE SCALE GENOMIC DNA]</scope>
    <source>
        <strain evidence="2 3">ATCC 14511</strain>
    </source>
</reference>
<proteinExistence type="predicted"/>
<evidence type="ECO:0000313" key="3">
    <source>
        <dbReference type="Proteomes" id="UP000092659"/>
    </source>
</evidence>
<dbReference type="Proteomes" id="UP000092659">
    <property type="component" value="Chromosome"/>
</dbReference>
<dbReference type="AlphaFoldDB" id="A0A1B1B232"/>
<gene>
    <name evidence="2" type="ORF">AVL59_27640</name>
</gene>
<name>A0A1B1B232_9ACTN</name>
<feature type="region of interest" description="Disordered" evidence="1">
    <location>
        <begin position="1"/>
        <end position="20"/>
    </location>
</feature>
<feature type="compositionally biased region" description="Polar residues" evidence="1">
    <location>
        <begin position="1"/>
        <end position="13"/>
    </location>
</feature>
<evidence type="ECO:0000313" key="2">
    <source>
        <dbReference type="EMBL" id="ANP52812.1"/>
    </source>
</evidence>
<accession>A0A1B1B232</accession>
<organism evidence="2 3">
    <name type="scientific">Streptomyces griseochromogenes</name>
    <dbReference type="NCBI Taxonomy" id="68214"/>
    <lineage>
        <taxon>Bacteria</taxon>
        <taxon>Bacillati</taxon>
        <taxon>Actinomycetota</taxon>
        <taxon>Actinomycetes</taxon>
        <taxon>Kitasatosporales</taxon>
        <taxon>Streptomycetaceae</taxon>
        <taxon>Streptomyces</taxon>
    </lineage>
</organism>